<accession>A0ABR1R179</accession>
<sequence length="151" mass="17679">MQLRNILLALALGTTGALADFWVFYEEMAEGAPGYRFMQKEEPSCHDVGVSYHWPYWSNDLSKDTGIRIYGGFPEVPEAMEVNTGRAHFTIYQHRNWGLFNLEDERRGDCEPFHDIKNIEWNCPEHQRFLGNHGRLVIYCETDDYDVTHFN</sequence>
<reference evidence="2 3" key="1">
    <citation type="submission" date="2023-01" db="EMBL/GenBank/DDBJ databases">
        <title>Analysis of 21 Apiospora genomes using comparative genomics revels a genus with tremendous synthesis potential of carbohydrate active enzymes and secondary metabolites.</title>
        <authorList>
            <person name="Sorensen T."/>
        </authorList>
    </citation>
    <scope>NUCLEOTIDE SEQUENCE [LARGE SCALE GENOMIC DNA]</scope>
    <source>
        <strain evidence="2 3">CBS 20057</strain>
    </source>
</reference>
<keyword evidence="1" id="KW-0732">Signal</keyword>
<evidence type="ECO:0000256" key="1">
    <source>
        <dbReference type="SAM" id="SignalP"/>
    </source>
</evidence>
<proteinExistence type="predicted"/>
<dbReference type="Proteomes" id="UP001396898">
    <property type="component" value="Unassembled WGS sequence"/>
</dbReference>
<dbReference type="EMBL" id="JAQQWI010000022">
    <property type="protein sequence ID" value="KAK7995819.1"/>
    <property type="molecule type" value="Genomic_DNA"/>
</dbReference>
<evidence type="ECO:0000313" key="2">
    <source>
        <dbReference type="EMBL" id="KAK7995819.1"/>
    </source>
</evidence>
<comment type="caution">
    <text evidence="2">The sequence shown here is derived from an EMBL/GenBank/DDBJ whole genome shotgun (WGS) entry which is preliminary data.</text>
</comment>
<protein>
    <submittedName>
        <fullName evidence="2">Uncharacterized protein</fullName>
    </submittedName>
</protein>
<organism evidence="2 3">
    <name type="scientific">Apiospora marii</name>
    <dbReference type="NCBI Taxonomy" id="335849"/>
    <lineage>
        <taxon>Eukaryota</taxon>
        <taxon>Fungi</taxon>
        <taxon>Dikarya</taxon>
        <taxon>Ascomycota</taxon>
        <taxon>Pezizomycotina</taxon>
        <taxon>Sordariomycetes</taxon>
        <taxon>Xylariomycetidae</taxon>
        <taxon>Amphisphaeriales</taxon>
        <taxon>Apiosporaceae</taxon>
        <taxon>Apiospora</taxon>
    </lineage>
</organism>
<feature type="signal peptide" evidence="1">
    <location>
        <begin position="1"/>
        <end position="19"/>
    </location>
</feature>
<feature type="chain" id="PRO_5047010814" evidence="1">
    <location>
        <begin position="20"/>
        <end position="151"/>
    </location>
</feature>
<gene>
    <name evidence="2" type="ORF">PG991_015286</name>
</gene>
<name>A0ABR1R179_9PEZI</name>
<evidence type="ECO:0000313" key="3">
    <source>
        <dbReference type="Proteomes" id="UP001396898"/>
    </source>
</evidence>
<keyword evidence="3" id="KW-1185">Reference proteome</keyword>